<dbReference type="InterPro" id="IPR032875">
    <property type="entry name" value="Succ_CoA_lig_flav_dom"/>
</dbReference>
<dbReference type="EMBL" id="NEVS01000001">
    <property type="protein sequence ID" value="OZI67109.1"/>
    <property type="molecule type" value="Genomic_DNA"/>
</dbReference>
<dbReference type="Gene3D" id="3.40.50.720">
    <property type="entry name" value="NAD(P)-binding Rossmann-like Domain"/>
    <property type="match status" value="1"/>
</dbReference>
<dbReference type="InterPro" id="IPR013815">
    <property type="entry name" value="ATP_grasp_subdomain_1"/>
</dbReference>
<dbReference type="Pfam" id="PF13549">
    <property type="entry name" value="ATP-grasp_5"/>
    <property type="match status" value="1"/>
</dbReference>
<dbReference type="Pfam" id="PF13380">
    <property type="entry name" value="CoA_binding_2"/>
    <property type="match status" value="1"/>
</dbReference>
<dbReference type="Pfam" id="PF13607">
    <property type="entry name" value="Succ_CoA_lig"/>
    <property type="match status" value="1"/>
</dbReference>
<dbReference type="AlphaFoldDB" id="A0A261UZ10"/>
<dbReference type="OrthoDB" id="9807426at2"/>
<evidence type="ECO:0000259" key="1">
    <source>
        <dbReference type="SMART" id="SM00881"/>
    </source>
</evidence>
<gene>
    <name evidence="2" type="ORF">CAL28_05305</name>
</gene>
<keyword evidence="3" id="KW-1185">Reference proteome</keyword>
<feature type="domain" description="CoA-binding" evidence="1">
    <location>
        <begin position="272"/>
        <end position="366"/>
    </location>
</feature>
<dbReference type="SUPFAM" id="SSF52210">
    <property type="entry name" value="Succinyl-CoA synthetase domains"/>
    <property type="match status" value="2"/>
</dbReference>
<sequence length="746" mass="78070">MTERNPARDIIVRAREEHRQALSEADGKALLAAFGIAVPRAVVARDADDAAARAAGLTGPFVTKVVSPDILHKSDAGGVALNLADAAAVGAAVRAMAVRPTIAAARVDGWLVEEMAPRGIEVAVGAVRDPQFGPLIMVGLGGIFVEVLKDVAFRICPITEADAWAMLDELRGAALLRGARGQDPVDRHALVRALMAVGGKGGLLEALGDDLAELDINPLIASPAGVRAVDARFVLTPPAEASPADKASAVSPSSGAAVPRGGEDILAYYRPLFRPRTVAVLGASTRSVAIANTFIRRLKAYGYNGAIYPIHPTAAEVEGLPAYPSLAETPQPVDYAYVAIGAAQIPDVLGAAAGRCRFAQVISSGFGETEEGRETQQALVEGARAGGVRVLGPNCLGTYSPRGGLTFPADAPKEAGTIGIVSQSGGLSTDIIKRGQWRGLRFSGLVTIGNSADIAPHDLLEYFLYDPDTKAVGLYLEDIKDGRAFFELLRNAPVAKPVVILKGGTTSLGRLAASSHTGALGGHERAWDALAAQTPVALVQTVDEFINALLALQHLTPRPQRPTRVVTLFGNGGGSSVLGADSFAREGLAVAPFGKAAREALEALGFPPGTSVLNPIDTPVRSLQEKDGWVAGEILDLVYEHARPDAVAMHLNLAAFVGRGSVDPIGNLLAVVEQTQRKWAGQAHFLLALRGDGSPELDDSKRAYRERARAVGVPVYDEIPDLAKALAVVAVLEDRLAAWQAAAHQR</sequence>
<protein>
    <recommendedName>
        <fullName evidence="1">CoA-binding domain-containing protein</fullName>
    </recommendedName>
</protein>
<organism evidence="2 3">
    <name type="scientific">Bordetella genomosp. 11</name>
    <dbReference type="NCBI Taxonomy" id="1416808"/>
    <lineage>
        <taxon>Bacteria</taxon>
        <taxon>Pseudomonadati</taxon>
        <taxon>Pseudomonadota</taxon>
        <taxon>Betaproteobacteria</taxon>
        <taxon>Burkholderiales</taxon>
        <taxon>Alcaligenaceae</taxon>
        <taxon>Bordetella</taxon>
    </lineage>
</organism>
<accession>A0A261UZ10</accession>
<dbReference type="Proteomes" id="UP000215767">
    <property type="component" value="Unassembled WGS sequence"/>
</dbReference>
<dbReference type="Gene3D" id="3.30.470.20">
    <property type="entry name" value="ATP-grasp fold, B domain"/>
    <property type="match status" value="1"/>
</dbReference>
<dbReference type="InterPro" id="IPR036291">
    <property type="entry name" value="NAD(P)-bd_dom_sf"/>
</dbReference>
<dbReference type="SMART" id="SM00881">
    <property type="entry name" value="CoA_binding"/>
    <property type="match status" value="1"/>
</dbReference>
<dbReference type="SUPFAM" id="SSF56059">
    <property type="entry name" value="Glutathione synthetase ATP-binding domain-like"/>
    <property type="match status" value="1"/>
</dbReference>
<dbReference type="RefSeq" id="WP_094840303.1">
    <property type="nucleotide sequence ID" value="NZ_NEVS01000001.1"/>
</dbReference>
<dbReference type="InterPro" id="IPR016102">
    <property type="entry name" value="Succinyl-CoA_synth-like"/>
</dbReference>
<dbReference type="Gene3D" id="3.40.50.261">
    <property type="entry name" value="Succinyl-CoA synthetase domains"/>
    <property type="match status" value="2"/>
</dbReference>
<reference evidence="3" key="1">
    <citation type="submission" date="2017-05" db="EMBL/GenBank/DDBJ databases">
        <title>Complete and WGS of Bordetella genogroups.</title>
        <authorList>
            <person name="Spilker T."/>
            <person name="Lipuma J."/>
        </authorList>
    </citation>
    <scope>NUCLEOTIDE SEQUENCE [LARGE SCALE GENOMIC DNA]</scope>
    <source>
        <strain evidence="3">AU8856</strain>
    </source>
</reference>
<dbReference type="PANTHER" id="PTHR42793:SF1">
    <property type="entry name" value="PEPTIDYL-LYSINE N-ACETYLTRANSFERASE PATZ"/>
    <property type="match status" value="1"/>
</dbReference>
<dbReference type="InterPro" id="IPR003781">
    <property type="entry name" value="CoA-bd"/>
</dbReference>
<dbReference type="Gene3D" id="3.30.1490.20">
    <property type="entry name" value="ATP-grasp fold, A domain"/>
    <property type="match status" value="1"/>
</dbReference>
<name>A0A261UZ10_9BORD</name>
<proteinExistence type="predicted"/>
<evidence type="ECO:0000313" key="3">
    <source>
        <dbReference type="Proteomes" id="UP000215767"/>
    </source>
</evidence>
<comment type="caution">
    <text evidence="2">The sequence shown here is derived from an EMBL/GenBank/DDBJ whole genome shotgun (WGS) entry which is preliminary data.</text>
</comment>
<dbReference type="PANTHER" id="PTHR42793">
    <property type="entry name" value="COA BINDING DOMAIN CONTAINING PROTEIN"/>
    <property type="match status" value="1"/>
</dbReference>
<dbReference type="SUPFAM" id="SSF51735">
    <property type="entry name" value="NAD(P)-binding Rossmann-fold domains"/>
    <property type="match status" value="1"/>
</dbReference>
<dbReference type="GO" id="GO:0005524">
    <property type="term" value="F:ATP binding"/>
    <property type="evidence" value="ECO:0007669"/>
    <property type="project" value="InterPro"/>
</dbReference>
<evidence type="ECO:0000313" key="2">
    <source>
        <dbReference type="EMBL" id="OZI67109.1"/>
    </source>
</evidence>